<feature type="transmembrane region" description="Helical" evidence="7">
    <location>
        <begin position="255"/>
        <end position="277"/>
    </location>
</feature>
<dbReference type="Proteomes" id="UP001212411">
    <property type="component" value="Chromosome 1"/>
</dbReference>
<feature type="transmembrane region" description="Helical" evidence="7">
    <location>
        <begin position="401"/>
        <end position="420"/>
    </location>
</feature>
<dbReference type="FunFam" id="1.20.1250.20:FF:000011">
    <property type="entry name" value="MFS multidrug transporter, putative"/>
    <property type="match status" value="1"/>
</dbReference>
<dbReference type="Pfam" id="PF07690">
    <property type="entry name" value="MFS_1"/>
    <property type="match status" value="1"/>
</dbReference>
<name>A0AAE9W8D9_9SCHI</name>
<dbReference type="PANTHER" id="PTHR23502:SF31">
    <property type="entry name" value="POLYAMINE TRANSPORTER 1"/>
    <property type="match status" value="1"/>
</dbReference>
<dbReference type="EMBL" id="CP115611">
    <property type="protein sequence ID" value="WBW71169.1"/>
    <property type="molecule type" value="Genomic_DNA"/>
</dbReference>
<dbReference type="CDD" id="cd17323">
    <property type="entry name" value="MFS_Tpo1_MDR_like"/>
    <property type="match status" value="1"/>
</dbReference>
<dbReference type="SUPFAM" id="SSF103473">
    <property type="entry name" value="MFS general substrate transporter"/>
    <property type="match status" value="1"/>
</dbReference>
<feature type="compositionally biased region" description="Polar residues" evidence="6">
    <location>
        <begin position="72"/>
        <end position="81"/>
    </location>
</feature>
<evidence type="ECO:0000313" key="10">
    <source>
        <dbReference type="Proteomes" id="UP001212411"/>
    </source>
</evidence>
<dbReference type="Gene3D" id="1.20.1250.20">
    <property type="entry name" value="MFS general substrate transporter like domains"/>
    <property type="match status" value="1"/>
</dbReference>
<dbReference type="GO" id="GO:0016020">
    <property type="term" value="C:membrane"/>
    <property type="evidence" value="ECO:0007669"/>
    <property type="project" value="UniProtKB-SubCell"/>
</dbReference>
<feature type="transmembrane region" description="Helical" evidence="7">
    <location>
        <begin position="159"/>
        <end position="185"/>
    </location>
</feature>
<feature type="transmembrane region" description="Helical" evidence="7">
    <location>
        <begin position="134"/>
        <end position="153"/>
    </location>
</feature>
<keyword evidence="2" id="KW-0813">Transport</keyword>
<dbReference type="PROSITE" id="PS50850">
    <property type="entry name" value="MFS"/>
    <property type="match status" value="1"/>
</dbReference>
<feature type="transmembrane region" description="Helical" evidence="7">
    <location>
        <begin position="220"/>
        <end position="243"/>
    </location>
</feature>
<keyword evidence="4 7" id="KW-1133">Transmembrane helix</keyword>
<dbReference type="AlphaFoldDB" id="A0AAE9W8D9"/>
<feature type="transmembrane region" description="Helical" evidence="7">
    <location>
        <begin position="441"/>
        <end position="460"/>
    </location>
</feature>
<dbReference type="GeneID" id="80875719"/>
<keyword evidence="5 7" id="KW-0472">Membrane</keyword>
<feature type="transmembrane region" description="Helical" evidence="7">
    <location>
        <begin position="289"/>
        <end position="306"/>
    </location>
</feature>
<feature type="transmembrane region" description="Helical" evidence="7">
    <location>
        <begin position="197"/>
        <end position="214"/>
    </location>
</feature>
<evidence type="ECO:0000256" key="7">
    <source>
        <dbReference type="SAM" id="Phobius"/>
    </source>
</evidence>
<keyword evidence="3 7" id="KW-0812">Transmembrane</keyword>
<feature type="domain" description="Major facilitator superfamily (MFS) profile" evidence="8">
    <location>
        <begin position="131"/>
        <end position="571"/>
    </location>
</feature>
<feature type="transmembrane region" description="Helical" evidence="7">
    <location>
        <begin position="499"/>
        <end position="523"/>
    </location>
</feature>
<feature type="transmembrane region" description="Helical" evidence="7">
    <location>
        <begin position="535"/>
        <end position="557"/>
    </location>
</feature>
<dbReference type="PANTHER" id="PTHR23502">
    <property type="entry name" value="MAJOR FACILITATOR SUPERFAMILY"/>
    <property type="match status" value="1"/>
</dbReference>
<dbReference type="InterPro" id="IPR036259">
    <property type="entry name" value="MFS_trans_sf"/>
</dbReference>
<gene>
    <name evidence="9" type="ORF">SOMG_02238</name>
</gene>
<feature type="transmembrane region" description="Helical" evidence="7">
    <location>
        <begin position="466"/>
        <end position="487"/>
    </location>
</feature>
<evidence type="ECO:0000259" key="8">
    <source>
        <dbReference type="PROSITE" id="PS50850"/>
    </source>
</evidence>
<dbReference type="GO" id="GO:0022857">
    <property type="term" value="F:transmembrane transporter activity"/>
    <property type="evidence" value="ECO:0007669"/>
    <property type="project" value="InterPro"/>
</dbReference>
<evidence type="ECO:0000313" key="9">
    <source>
        <dbReference type="EMBL" id="WBW71169.1"/>
    </source>
</evidence>
<accession>A0AAE9W8D9</accession>
<dbReference type="GO" id="GO:1903710">
    <property type="term" value="P:spermine transmembrane transport"/>
    <property type="evidence" value="ECO:0007669"/>
    <property type="project" value="UniProtKB-ARBA"/>
</dbReference>
<evidence type="ECO:0000256" key="6">
    <source>
        <dbReference type="SAM" id="MobiDB-lite"/>
    </source>
</evidence>
<evidence type="ECO:0000256" key="2">
    <source>
        <dbReference type="ARBA" id="ARBA00022448"/>
    </source>
</evidence>
<dbReference type="RefSeq" id="XP_056035412.1">
    <property type="nucleotide sequence ID" value="XM_056181030.1"/>
</dbReference>
<reference evidence="9 10" key="1">
    <citation type="journal article" date="2023" name="G3 (Bethesda)">
        <title>A high-quality reference genome for the fission yeast Schizosaccharomyces osmophilus.</title>
        <authorList>
            <person name="Jia G.S."/>
            <person name="Zhang W.C."/>
            <person name="Liang Y."/>
            <person name="Liu X.H."/>
            <person name="Rhind N."/>
            <person name="Pidoux A."/>
            <person name="Brysch-Herzberg M."/>
            <person name="Du L.L."/>
        </authorList>
    </citation>
    <scope>NUCLEOTIDE SEQUENCE [LARGE SCALE GENOMIC DNA]</scope>
    <source>
        <strain evidence="9 10">CBS 15793</strain>
    </source>
</reference>
<sequence length="571" mass="62857">MSSNDPTSAVHRVQSATEHPEIYPTLSHSSQNYTGAPLDLFPAQAGTESPHEADKTQGQGQGQGNGINNEQPRSASHSSARFPQDGPDLEKQQSAEKVYPTVDNPDDFVFKIDQSSPDFAVNWSTSRKLKITAIYSWAALCSTFASSVFSGPTEVIPTIFHITMTTSLLAISLFICGYCVGPICWGPLSELYGRKPPLAVGMLGFGIFNIAVAVAKDIQTIMICRFFGGFFASAPLTIVAAAFSDMYSNRYRGTAITIFAAIVFDGPLVSPIISGFLTKSYLGWRWTEYITSFMGFFAVVIIILFCDESYAKKIVQAQAQDYRIANNNHFVHAKSEEEVLTPKDVLFNYLLIPIKMLFTEPIVFLVTLYCSFVYGILYLLLEAYPIIFAEKRHFSMGVAQLPYIGLLVGVFIGSAINIAFEPWYFRKVIELGGKPFPEGRLPPLIIGAFTFPAGIFWMAWSGNYPHVHWIVPSLSGLVTGCGILLIFLNCMNYVIDAYLFRAASAVAANTIMRSAVAAGFPLFAIQMFHNLGVGWAGSLLGFIAVALIPVPIAFWFYGRKIRSWSKMAVVL</sequence>
<keyword evidence="10" id="KW-1185">Reference proteome</keyword>
<dbReference type="KEGG" id="som:SOMG_02238"/>
<evidence type="ECO:0000256" key="3">
    <source>
        <dbReference type="ARBA" id="ARBA00022692"/>
    </source>
</evidence>
<dbReference type="InterPro" id="IPR020846">
    <property type="entry name" value="MFS_dom"/>
</dbReference>
<feature type="transmembrane region" description="Helical" evidence="7">
    <location>
        <begin position="362"/>
        <end position="381"/>
    </location>
</feature>
<evidence type="ECO:0000256" key="1">
    <source>
        <dbReference type="ARBA" id="ARBA00004141"/>
    </source>
</evidence>
<feature type="region of interest" description="Disordered" evidence="6">
    <location>
        <begin position="1"/>
        <end position="95"/>
    </location>
</feature>
<dbReference type="GO" id="GO:1903711">
    <property type="term" value="P:spermidine transmembrane transport"/>
    <property type="evidence" value="ECO:0007669"/>
    <property type="project" value="UniProtKB-ARBA"/>
</dbReference>
<protein>
    <submittedName>
        <fullName evidence="9">Spermidine family transmembrane transporter</fullName>
    </submittedName>
</protein>
<dbReference type="InterPro" id="IPR011701">
    <property type="entry name" value="MFS"/>
</dbReference>
<evidence type="ECO:0000256" key="4">
    <source>
        <dbReference type="ARBA" id="ARBA00022989"/>
    </source>
</evidence>
<organism evidence="9 10">
    <name type="scientific">Schizosaccharomyces osmophilus</name>
    <dbReference type="NCBI Taxonomy" id="2545709"/>
    <lineage>
        <taxon>Eukaryota</taxon>
        <taxon>Fungi</taxon>
        <taxon>Dikarya</taxon>
        <taxon>Ascomycota</taxon>
        <taxon>Taphrinomycotina</taxon>
        <taxon>Schizosaccharomycetes</taxon>
        <taxon>Schizosaccharomycetales</taxon>
        <taxon>Schizosaccharomycetaceae</taxon>
        <taxon>Schizosaccharomyces</taxon>
    </lineage>
</organism>
<proteinExistence type="predicted"/>
<comment type="subcellular location">
    <subcellularLocation>
        <location evidence="1">Membrane</location>
        <topology evidence="1">Multi-pass membrane protein</topology>
    </subcellularLocation>
</comment>
<evidence type="ECO:0000256" key="5">
    <source>
        <dbReference type="ARBA" id="ARBA00023136"/>
    </source>
</evidence>